<proteinExistence type="predicted"/>
<reference evidence="1 2" key="1">
    <citation type="submission" date="2016-11" db="EMBL/GenBank/DDBJ databases">
        <authorList>
            <person name="Jaros S."/>
            <person name="Januszkiewicz K."/>
            <person name="Wedrychowicz H."/>
        </authorList>
    </citation>
    <scope>NUCLEOTIDE SEQUENCE [LARGE SCALE GENOMIC DNA]</scope>
    <source>
        <strain evidence="1 2">OK807</strain>
    </source>
</reference>
<evidence type="ECO:0000313" key="1">
    <source>
        <dbReference type="EMBL" id="SFX60679.1"/>
    </source>
</evidence>
<dbReference type="Proteomes" id="UP000181909">
    <property type="component" value="Unassembled WGS sequence"/>
</dbReference>
<name>A0A1K1YFI2_STRAR</name>
<organism evidence="1 2">
    <name type="scientific">Streptomyces atratus</name>
    <dbReference type="NCBI Taxonomy" id="1893"/>
    <lineage>
        <taxon>Bacteria</taxon>
        <taxon>Bacillati</taxon>
        <taxon>Actinomycetota</taxon>
        <taxon>Actinomycetes</taxon>
        <taxon>Kitasatosporales</taxon>
        <taxon>Streptomycetaceae</taxon>
        <taxon>Streptomyces</taxon>
    </lineage>
</organism>
<accession>A0A1K1YFI2</accession>
<dbReference type="RefSeq" id="WP_177328067.1">
    <property type="nucleotide sequence ID" value="NZ_CP108276.1"/>
</dbReference>
<evidence type="ECO:0000313" key="2">
    <source>
        <dbReference type="Proteomes" id="UP000181909"/>
    </source>
</evidence>
<protein>
    <submittedName>
        <fullName evidence="1">Uncharacterized protein</fullName>
    </submittedName>
</protein>
<sequence length="55" mass="6146">MDRPLLSHLLDVRHQGQRRLRFPPGGLAQCTAAVPADDFAALYARDRAGYHLETT</sequence>
<gene>
    <name evidence="1" type="ORF">SAMN02787144_1004268</name>
</gene>
<dbReference type="AlphaFoldDB" id="A0A1K1YFI2"/>
<dbReference type="EMBL" id="FPJO01000004">
    <property type="protein sequence ID" value="SFX60679.1"/>
    <property type="molecule type" value="Genomic_DNA"/>
</dbReference>